<proteinExistence type="predicted"/>
<sequence length="131" mass="14884">MTNAVADAQKLYVTDRIKGSLSIGFRPDLFIFHSGQDPRQPIVNRLKNVSRKFSKPHPDDYRQLRNNVTTPYFIGPDTSLLGHQVPIELEEGIQVIRSGIQRQLGFSKMGTDQYTLTQLPVYEVNSALPWV</sequence>
<accession>A0AAE0YY40</accession>
<dbReference type="AlphaFoldDB" id="A0AAE0YY40"/>
<protein>
    <submittedName>
        <fullName evidence="1">Uncharacterized protein</fullName>
    </submittedName>
</protein>
<evidence type="ECO:0000313" key="1">
    <source>
        <dbReference type="EMBL" id="KAK3759339.1"/>
    </source>
</evidence>
<comment type="caution">
    <text evidence="1">The sequence shown here is derived from an EMBL/GenBank/DDBJ whole genome shotgun (WGS) entry which is preliminary data.</text>
</comment>
<organism evidence="1 2">
    <name type="scientific">Elysia crispata</name>
    <name type="common">lettuce slug</name>
    <dbReference type="NCBI Taxonomy" id="231223"/>
    <lineage>
        <taxon>Eukaryota</taxon>
        <taxon>Metazoa</taxon>
        <taxon>Spiralia</taxon>
        <taxon>Lophotrochozoa</taxon>
        <taxon>Mollusca</taxon>
        <taxon>Gastropoda</taxon>
        <taxon>Heterobranchia</taxon>
        <taxon>Euthyneura</taxon>
        <taxon>Panpulmonata</taxon>
        <taxon>Sacoglossa</taxon>
        <taxon>Placobranchoidea</taxon>
        <taxon>Plakobranchidae</taxon>
        <taxon>Elysia</taxon>
    </lineage>
</organism>
<dbReference type="Proteomes" id="UP001283361">
    <property type="component" value="Unassembled WGS sequence"/>
</dbReference>
<name>A0AAE0YY40_9GAST</name>
<gene>
    <name evidence="1" type="ORF">RRG08_020262</name>
</gene>
<evidence type="ECO:0000313" key="2">
    <source>
        <dbReference type="Proteomes" id="UP001283361"/>
    </source>
</evidence>
<dbReference type="EMBL" id="JAWDGP010005133">
    <property type="protein sequence ID" value="KAK3759339.1"/>
    <property type="molecule type" value="Genomic_DNA"/>
</dbReference>
<keyword evidence="2" id="KW-1185">Reference proteome</keyword>
<reference evidence="1" key="1">
    <citation type="journal article" date="2023" name="G3 (Bethesda)">
        <title>A reference genome for the long-term kleptoplast-retaining sea slug Elysia crispata morphotype clarki.</title>
        <authorList>
            <person name="Eastman K.E."/>
            <person name="Pendleton A.L."/>
            <person name="Shaikh M.A."/>
            <person name="Suttiyut T."/>
            <person name="Ogas R."/>
            <person name="Tomko P."/>
            <person name="Gavelis G."/>
            <person name="Widhalm J.R."/>
            <person name="Wisecaver J.H."/>
        </authorList>
    </citation>
    <scope>NUCLEOTIDE SEQUENCE</scope>
    <source>
        <strain evidence="1">ECLA1</strain>
    </source>
</reference>